<dbReference type="InterPro" id="IPR036249">
    <property type="entry name" value="Thioredoxin-like_sf"/>
</dbReference>
<dbReference type="GO" id="GO:0006559">
    <property type="term" value="P:L-phenylalanine catabolic process"/>
    <property type="evidence" value="ECO:0007669"/>
    <property type="project" value="TreeGrafter"/>
</dbReference>
<dbReference type="InterPro" id="IPR036282">
    <property type="entry name" value="Glutathione-S-Trfase_C_sf"/>
</dbReference>
<dbReference type="STRING" id="4790.A0A0W8C5I6"/>
<protein>
    <submittedName>
        <fullName evidence="4">Maleylacetoacetate isomerase</fullName>
    </submittedName>
</protein>
<dbReference type="InterPro" id="IPR040079">
    <property type="entry name" value="Glutathione_S-Trfase"/>
</dbReference>
<dbReference type="Gene3D" id="1.20.1050.10">
    <property type="match status" value="1"/>
</dbReference>
<organism evidence="4 5">
    <name type="scientific">Phytophthora nicotianae</name>
    <name type="common">Potato buckeye rot agent</name>
    <name type="synonym">Phytophthora parasitica</name>
    <dbReference type="NCBI Taxonomy" id="4792"/>
    <lineage>
        <taxon>Eukaryota</taxon>
        <taxon>Sar</taxon>
        <taxon>Stramenopiles</taxon>
        <taxon>Oomycota</taxon>
        <taxon>Peronosporomycetes</taxon>
        <taxon>Peronosporales</taxon>
        <taxon>Peronosporaceae</taxon>
        <taxon>Phytophthora</taxon>
    </lineage>
</organism>
<dbReference type="GO" id="GO:0016034">
    <property type="term" value="F:maleylacetoacetate isomerase activity"/>
    <property type="evidence" value="ECO:0007669"/>
    <property type="project" value="TreeGrafter"/>
</dbReference>
<dbReference type="Proteomes" id="UP000052943">
    <property type="component" value="Unassembled WGS sequence"/>
</dbReference>
<dbReference type="InterPro" id="IPR004046">
    <property type="entry name" value="GST_C"/>
</dbReference>
<dbReference type="PROSITE" id="PS50405">
    <property type="entry name" value="GST_CTER"/>
    <property type="match status" value="1"/>
</dbReference>
<comment type="caution">
    <text evidence="4">The sequence shown here is derived from an EMBL/GenBank/DDBJ whole genome shotgun (WGS) entry which is preliminary data.</text>
</comment>
<accession>A0A0W8C5I6</accession>
<dbReference type="SUPFAM" id="SSF47616">
    <property type="entry name" value="GST C-terminal domain-like"/>
    <property type="match status" value="1"/>
</dbReference>
<dbReference type="InterPro" id="IPR010987">
    <property type="entry name" value="Glutathione-S-Trfase_C-like"/>
</dbReference>
<dbReference type="CDD" id="cd03042">
    <property type="entry name" value="GST_N_Zeta"/>
    <property type="match status" value="1"/>
</dbReference>
<dbReference type="GO" id="GO:0004364">
    <property type="term" value="F:glutathione transferase activity"/>
    <property type="evidence" value="ECO:0007669"/>
    <property type="project" value="TreeGrafter"/>
</dbReference>
<dbReference type="InterPro" id="IPR005955">
    <property type="entry name" value="GST_Zeta"/>
</dbReference>
<evidence type="ECO:0000259" key="2">
    <source>
        <dbReference type="PROSITE" id="PS50404"/>
    </source>
</evidence>
<dbReference type="FunFam" id="1.20.1050.10:FF:000017">
    <property type="entry name" value="Maleylacetoacetate isomerase"/>
    <property type="match status" value="1"/>
</dbReference>
<name>A0A0W8C5I6_PHYNI</name>
<keyword evidence="4" id="KW-0413">Isomerase</keyword>
<evidence type="ECO:0000256" key="1">
    <source>
        <dbReference type="ARBA" id="ARBA00010007"/>
    </source>
</evidence>
<reference evidence="4 5" key="1">
    <citation type="submission" date="2015-11" db="EMBL/GenBank/DDBJ databases">
        <title>Genomes and virulence difference between two physiological races of Phytophthora nicotianae.</title>
        <authorList>
            <person name="Liu H."/>
            <person name="Ma X."/>
            <person name="Yu H."/>
            <person name="Fang D."/>
            <person name="Li Y."/>
            <person name="Wang X."/>
            <person name="Wang W."/>
            <person name="Dong Y."/>
            <person name="Xiao B."/>
        </authorList>
    </citation>
    <scope>NUCLEOTIDE SEQUENCE [LARGE SCALE GENOMIC DNA]</scope>
    <source>
        <strain evidence="5">race 0</strain>
    </source>
</reference>
<dbReference type="Pfam" id="PF00043">
    <property type="entry name" value="GST_C"/>
    <property type="match status" value="1"/>
</dbReference>
<evidence type="ECO:0000313" key="5">
    <source>
        <dbReference type="Proteomes" id="UP000052943"/>
    </source>
</evidence>
<dbReference type="PANTHER" id="PTHR42673:SF4">
    <property type="entry name" value="MALEYLACETOACETATE ISOMERASE"/>
    <property type="match status" value="1"/>
</dbReference>
<sequence length="298" mass="33338">MIVGTKSQSLQLFARHPSIAAMIAPTLFSVYIRAELQRINLTQVDLPNYRCSSKVKENSKISQQSNEVQLAHYDEAMPKIELFSYWQSSCSWRVRIALVWKGIQYEYHPVDLRAAGGGEQRLDAFRKLNPNQRVPVMLVDGHAIAQSGAILEYLEEAYPAKPLLPRDLIERAQVRNLSGIIGCDTQPAQSIGLSAKVADLQSPASDQERQALVMAWNKHWIERGLRAVEDELTRCAGRYCVGDEVSLADVYLLPQVHNARICKVDLAEYPAISRVVGELEQLPAFASSRPDTQPDAVQ</sequence>
<comment type="similarity">
    <text evidence="1">Belongs to the GST superfamily. Zeta family.</text>
</comment>
<dbReference type="GO" id="GO:0005737">
    <property type="term" value="C:cytoplasm"/>
    <property type="evidence" value="ECO:0007669"/>
    <property type="project" value="InterPro"/>
</dbReference>
<dbReference type="AlphaFoldDB" id="A0A0W8C5I6"/>
<dbReference type="InterPro" id="IPR004045">
    <property type="entry name" value="Glutathione_S-Trfase_N"/>
</dbReference>
<dbReference type="SFLD" id="SFLDG00358">
    <property type="entry name" value="Main_(cytGST)"/>
    <property type="match status" value="1"/>
</dbReference>
<dbReference type="PROSITE" id="PS50404">
    <property type="entry name" value="GST_NTER"/>
    <property type="match status" value="1"/>
</dbReference>
<dbReference type="Pfam" id="PF02798">
    <property type="entry name" value="GST_N"/>
    <property type="match status" value="1"/>
</dbReference>
<evidence type="ECO:0000259" key="3">
    <source>
        <dbReference type="PROSITE" id="PS50405"/>
    </source>
</evidence>
<evidence type="ECO:0000313" key="4">
    <source>
        <dbReference type="EMBL" id="KUF79345.1"/>
    </source>
</evidence>
<proteinExistence type="inferred from homology"/>
<dbReference type="GO" id="GO:0006749">
    <property type="term" value="P:glutathione metabolic process"/>
    <property type="evidence" value="ECO:0007669"/>
    <property type="project" value="TreeGrafter"/>
</dbReference>
<dbReference type="OrthoDB" id="202840at2759"/>
<feature type="domain" description="GST N-terminal" evidence="2">
    <location>
        <begin position="78"/>
        <end position="162"/>
    </location>
</feature>
<dbReference type="NCBIfam" id="TIGR01262">
    <property type="entry name" value="maiA"/>
    <property type="match status" value="1"/>
</dbReference>
<dbReference type="PANTHER" id="PTHR42673">
    <property type="entry name" value="MALEYLACETOACETATE ISOMERASE"/>
    <property type="match status" value="1"/>
</dbReference>
<dbReference type="InterPro" id="IPR034333">
    <property type="entry name" value="GST_Zeta_N"/>
</dbReference>
<gene>
    <name evidence="4" type="ORF">AM587_10010858</name>
</gene>
<dbReference type="EMBL" id="LNFO01004858">
    <property type="protein sequence ID" value="KUF79345.1"/>
    <property type="molecule type" value="Genomic_DNA"/>
</dbReference>
<feature type="domain" description="GST C-terminal" evidence="3">
    <location>
        <begin position="167"/>
        <end position="298"/>
    </location>
</feature>
<dbReference type="Gene3D" id="3.40.30.10">
    <property type="entry name" value="Glutaredoxin"/>
    <property type="match status" value="1"/>
</dbReference>
<dbReference type="SUPFAM" id="SSF52833">
    <property type="entry name" value="Thioredoxin-like"/>
    <property type="match status" value="1"/>
</dbReference>
<dbReference type="SFLD" id="SFLDS00019">
    <property type="entry name" value="Glutathione_Transferase_(cytos"/>
    <property type="match status" value="1"/>
</dbReference>